<dbReference type="EMBL" id="AM181176">
    <property type="protein sequence ID" value="CAY47341.1"/>
    <property type="molecule type" value="Genomic_DNA"/>
</dbReference>
<evidence type="ECO:0000313" key="2">
    <source>
        <dbReference type="EMBL" id="CAY47341.1"/>
    </source>
</evidence>
<accession>C3K7H3</accession>
<dbReference type="AlphaFoldDB" id="C3K7H3"/>
<proteinExistence type="predicted"/>
<reference evidence="1" key="2">
    <citation type="submission" date="2023-10" db="EMBL/GenBank/DDBJ databases">
        <authorList>
            <person name="Fortmann-Grote C."/>
        </authorList>
    </citation>
    <scope>NUCLEOTIDE SEQUENCE</scope>
    <source>
        <strain evidence="1">SBW25</strain>
    </source>
</reference>
<dbReference type="EMBL" id="OV986001">
    <property type="protein sequence ID" value="CAI2795381.1"/>
    <property type="molecule type" value="Genomic_DNA"/>
</dbReference>
<dbReference type="Proteomes" id="UP001152918">
    <property type="component" value="Chromosome"/>
</dbReference>
<gene>
    <name evidence="2" type="ordered locus">PFLU_1077</name>
</gene>
<dbReference type="KEGG" id="pfs:PFLU_1077"/>
<organism evidence="2">
    <name type="scientific">Pseudomonas fluorescens (strain SBW25)</name>
    <dbReference type="NCBI Taxonomy" id="216595"/>
    <lineage>
        <taxon>Bacteria</taxon>
        <taxon>Pseudomonadati</taxon>
        <taxon>Pseudomonadota</taxon>
        <taxon>Gammaproteobacteria</taxon>
        <taxon>Pseudomonadales</taxon>
        <taxon>Pseudomonadaceae</taxon>
        <taxon>Pseudomonas</taxon>
    </lineage>
</organism>
<reference evidence="2" key="1">
    <citation type="journal article" date="2009" name="Genome Biol.">
        <title>Genomic and genetic analyses of diversity and plant interactions of Pseudomonas fluorescens.</title>
        <authorList>
            <person name="Silby M.W."/>
            <person name="Cerdeno-Tarraga A.M."/>
            <person name="Vernikos G.S."/>
            <person name="Giddens S.R."/>
            <person name="Jackson R.W."/>
            <person name="Preston G.M."/>
            <person name="Zhang X.X."/>
            <person name="Moon C.D."/>
            <person name="Gehrig S.M."/>
            <person name="Godfrey S.A."/>
            <person name="Knight C.G."/>
            <person name="Malone J.G."/>
            <person name="Robinson Z."/>
            <person name="Spiers A.J."/>
            <person name="Harris S."/>
            <person name="Challis G.L."/>
            <person name="Yaxley A.M."/>
            <person name="Harris D."/>
            <person name="Seeger K."/>
            <person name="Murphy L."/>
            <person name="Rutter S."/>
            <person name="Squares R."/>
            <person name="Quail M.A."/>
            <person name="Saunders E."/>
            <person name="Mavromatis K."/>
            <person name="Brettin T.S."/>
            <person name="Bentley S.D."/>
            <person name="Hothersall J."/>
            <person name="Stephens E."/>
            <person name="Thomas C.M."/>
            <person name="Parkhill J."/>
            <person name="Levy S.B."/>
            <person name="Rainey P.B."/>
            <person name="Thomson N.R."/>
        </authorList>
    </citation>
    <scope>NUCLEOTIDE SEQUENCE [LARGE SCALE GENOMIC DNA]</scope>
    <source>
        <strain evidence="2">SBW25</strain>
    </source>
</reference>
<dbReference type="HOGENOM" id="CLU_2289170_0_0_6"/>
<protein>
    <submittedName>
        <fullName evidence="2">Uncharacterized protein</fullName>
    </submittedName>
</protein>
<evidence type="ECO:0000313" key="1">
    <source>
        <dbReference type="EMBL" id="CAI2795381.1"/>
    </source>
</evidence>
<sequence length="101" mass="11081">MVEQYRIERIQRAAEQGLGGLPELIQAMGKCLFTGGAQQQVGRALEVFDLEPEHRQHLVDRRNPAQAFAASGQFVAQGVAPVQVFAEQSAESAHRYTSVMA</sequence>
<name>C3K7H3_PSEFS</name>